<dbReference type="SUPFAM" id="SSF89796">
    <property type="entry name" value="CoA-transferase family III (CaiB/BaiF)"/>
    <property type="match status" value="1"/>
</dbReference>
<dbReference type="AlphaFoldDB" id="A0A6J4VW86"/>
<accession>A0A6J4VW86</accession>
<dbReference type="InterPro" id="IPR023606">
    <property type="entry name" value="CoA-Trfase_III_dom_1_sf"/>
</dbReference>
<evidence type="ECO:0000313" key="2">
    <source>
        <dbReference type="EMBL" id="CAA9588855.1"/>
    </source>
</evidence>
<dbReference type="Pfam" id="PF02515">
    <property type="entry name" value="CoA_transf_3"/>
    <property type="match status" value="1"/>
</dbReference>
<evidence type="ECO:0000256" key="1">
    <source>
        <dbReference type="ARBA" id="ARBA00022679"/>
    </source>
</evidence>
<dbReference type="PANTHER" id="PTHR48207:SF3">
    <property type="entry name" value="SUCCINATE--HYDROXYMETHYLGLUTARATE COA-TRANSFERASE"/>
    <property type="match status" value="1"/>
</dbReference>
<dbReference type="EMBL" id="CADCWN010000360">
    <property type="protein sequence ID" value="CAA9588855.1"/>
    <property type="molecule type" value="Genomic_DNA"/>
</dbReference>
<dbReference type="Gene3D" id="3.30.1540.10">
    <property type="entry name" value="formyl-coa transferase, domain 3"/>
    <property type="match status" value="1"/>
</dbReference>
<protein>
    <submittedName>
        <fullName evidence="2">L-carnitine dehydratase/bile acid-inducible protein F</fullName>
    </submittedName>
</protein>
<reference evidence="2" key="1">
    <citation type="submission" date="2020-02" db="EMBL/GenBank/DDBJ databases">
        <authorList>
            <person name="Meier V. D."/>
        </authorList>
    </citation>
    <scope>NUCLEOTIDE SEQUENCE</scope>
    <source>
        <strain evidence="2">AVDCRST_MAG18</strain>
    </source>
</reference>
<proteinExistence type="predicted"/>
<name>A0A6J4VW86_9BACT</name>
<dbReference type="InterPro" id="IPR003673">
    <property type="entry name" value="CoA-Trfase_fam_III"/>
</dbReference>
<sequence length="415" mass="44636">MLPPRPQPDPRAFAGGEQPLAGLRVLELGTLIAGPFATRLMAEFGARVIKVEAPGAADPLRTWRYVDPRTGTSIWWAVQARNKHLVTLDLKHPDGLALAKRLAAECDIIVENFRPGLLERLGLGWETLHALNPRLILVRVSGYGQTGPARDKPGFGSVGESLGGLRYVTGEPERPPVRPGISLGDSLAALYAVVGALIAVYARDVRGTGEGQIVDVALYEAVFSMMESMLPEYDLAGLVRERTGSALPGIAPSNTYRTGDEGYVVIGGNSDPIFRRLMAAIGQPALADNPRYRSNADRAAHAAELDTLIEDWTSERPAQEIVALLDGANVPVGLIYSVADIVDEPQYRAREMILDAEIAGIGTVKMPGLVPKLSATPGRVAWYGGEPGSHNREIYQGLLGIDDEEFARLAREGVI</sequence>
<dbReference type="PANTHER" id="PTHR48207">
    <property type="entry name" value="SUCCINATE--HYDROXYMETHYLGLUTARATE COA-TRANSFERASE"/>
    <property type="match status" value="1"/>
</dbReference>
<dbReference type="Gene3D" id="3.40.50.10540">
    <property type="entry name" value="Crotonobetainyl-coa:carnitine coa-transferase, domain 1"/>
    <property type="match status" value="1"/>
</dbReference>
<gene>
    <name evidence="2" type="ORF">AVDCRST_MAG18-4470</name>
</gene>
<organism evidence="2">
    <name type="scientific">uncultured Thermomicrobiales bacterium</name>
    <dbReference type="NCBI Taxonomy" id="1645740"/>
    <lineage>
        <taxon>Bacteria</taxon>
        <taxon>Pseudomonadati</taxon>
        <taxon>Thermomicrobiota</taxon>
        <taxon>Thermomicrobia</taxon>
        <taxon>Thermomicrobiales</taxon>
        <taxon>environmental samples</taxon>
    </lineage>
</organism>
<dbReference type="InterPro" id="IPR044855">
    <property type="entry name" value="CoA-Trfase_III_dom3_sf"/>
</dbReference>
<dbReference type="GO" id="GO:0008410">
    <property type="term" value="F:CoA-transferase activity"/>
    <property type="evidence" value="ECO:0007669"/>
    <property type="project" value="TreeGrafter"/>
</dbReference>
<keyword evidence="1" id="KW-0808">Transferase</keyword>
<dbReference type="InterPro" id="IPR050483">
    <property type="entry name" value="CoA-transferase_III_domain"/>
</dbReference>